<evidence type="ECO:0000256" key="1">
    <source>
        <dbReference type="ARBA" id="ARBA00022679"/>
    </source>
</evidence>
<evidence type="ECO:0000313" key="4">
    <source>
        <dbReference type="EMBL" id="KAK9681174.1"/>
    </source>
</evidence>
<dbReference type="PANTHER" id="PTHR21337">
    <property type="entry name" value="PHOSPHO-2-DEHYDRO-3-DEOXYHEPTONATE ALDOLASE 1, 2"/>
    <property type="match status" value="1"/>
</dbReference>
<dbReference type="InterPro" id="IPR002480">
    <property type="entry name" value="DAHP_synth_2"/>
</dbReference>
<keyword evidence="3" id="KW-0028">Amino-acid biosynthesis</keyword>
<evidence type="ECO:0000256" key="2">
    <source>
        <dbReference type="ARBA" id="ARBA00047508"/>
    </source>
</evidence>
<comment type="caution">
    <text evidence="4">The sequence shown here is derived from an EMBL/GenBank/DDBJ whole genome shotgun (WGS) entry which is preliminary data.</text>
</comment>
<keyword evidence="1 3" id="KW-0808">Transferase</keyword>
<dbReference type="Proteomes" id="UP001479436">
    <property type="component" value="Unassembled WGS sequence"/>
</dbReference>
<keyword evidence="5" id="KW-1185">Reference proteome</keyword>
<comment type="pathway">
    <text evidence="3">Metabolic intermediate biosynthesis; chorismate biosynthesis; chorismate from D-erythrose 4-phosphate and phosphoenolpyruvate: step 1/7.</text>
</comment>
<dbReference type="PANTHER" id="PTHR21337:SF0">
    <property type="entry name" value="PHOSPHO-2-DEHYDRO-3-DEOXYHEPTONATE ALDOLASE"/>
    <property type="match status" value="1"/>
</dbReference>
<dbReference type="Pfam" id="PF01474">
    <property type="entry name" value="DAHP_synth_2"/>
    <property type="match status" value="1"/>
</dbReference>
<protein>
    <recommendedName>
        <fullName evidence="3">Phospho-2-dehydro-3-deoxyheptonate aldolase</fullName>
        <ecNumber evidence="3">2.5.1.54</ecNumber>
    </recommendedName>
</protein>
<proteinExistence type="inferred from homology"/>
<sequence>MNTSDLENILNEVEFDLKNQTLTSNDEWSPSSWRAKKVTQDVVYEDKEELAKVLAKLQHLPPMISPREIKNLREQLSDVALGKSFYYKVATALNCLSIVPKSQLKTRSRLYFK</sequence>
<reference evidence="4 5" key="1">
    <citation type="submission" date="2023-04" db="EMBL/GenBank/DDBJ databases">
        <title>Genome of Basidiobolus ranarum AG-B5.</title>
        <authorList>
            <person name="Stajich J.E."/>
            <person name="Carter-House D."/>
            <person name="Gryganskyi A."/>
        </authorList>
    </citation>
    <scope>NUCLEOTIDE SEQUENCE [LARGE SCALE GENOMIC DNA]</scope>
    <source>
        <strain evidence="4 5">AG-B5</strain>
    </source>
</reference>
<gene>
    <name evidence="4" type="ORF">K7432_015724</name>
</gene>
<name>A0ABR2VMP7_9FUNG</name>
<keyword evidence="3" id="KW-0057">Aromatic amino acid biosynthesis</keyword>
<comment type="catalytic activity">
    <reaction evidence="2 3">
        <text>D-erythrose 4-phosphate + phosphoenolpyruvate + H2O = 7-phospho-2-dehydro-3-deoxy-D-arabino-heptonate + phosphate</text>
        <dbReference type="Rhea" id="RHEA:14717"/>
        <dbReference type="ChEBI" id="CHEBI:15377"/>
        <dbReference type="ChEBI" id="CHEBI:16897"/>
        <dbReference type="ChEBI" id="CHEBI:43474"/>
        <dbReference type="ChEBI" id="CHEBI:58394"/>
        <dbReference type="ChEBI" id="CHEBI:58702"/>
        <dbReference type="EC" id="2.5.1.54"/>
    </reaction>
</comment>
<dbReference type="SUPFAM" id="SSF51569">
    <property type="entry name" value="Aldolase"/>
    <property type="match status" value="1"/>
</dbReference>
<evidence type="ECO:0000313" key="5">
    <source>
        <dbReference type="Proteomes" id="UP001479436"/>
    </source>
</evidence>
<evidence type="ECO:0000256" key="3">
    <source>
        <dbReference type="RuleBase" id="RU363071"/>
    </source>
</evidence>
<accession>A0ABR2VMP7</accession>
<dbReference type="EC" id="2.5.1.54" evidence="3"/>
<dbReference type="EMBL" id="JASJQH010009115">
    <property type="protein sequence ID" value="KAK9681174.1"/>
    <property type="molecule type" value="Genomic_DNA"/>
</dbReference>
<comment type="similarity">
    <text evidence="3">Belongs to the class-II DAHP synthase family.</text>
</comment>
<organism evidence="4 5">
    <name type="scientific">Basidiobolus ranarum</name>
    <dbReference type="NCBI Taxonomy" id="34480"/>
    <lineage>
        <taxon>Eukaryota</taxon>
        <taxon>Fungi</taxon>
        <taxon>Fungi incertae sedis</taxon>
        <taxon>Zoopagomycota</taxon>
        <taxon>Entomophthoromycotina</taxon>
        <taxon>Basidiobolomycetes</taxon>
        <taxon>Basidiobolales</taxon>
        <taxon>Basidiobolaceae</taxon>
        <taxon>Basidiobolus</taxon>
    </lineage>
</organism>